<dbReference type="EMBL" id="BAHC01000135">
    <property type="protein sequence ID" value="GAB91524.1"/>
    <property type="molecule type" value="Genomic_DNA"/>
</dbReference>
<dbReference type="OrthoDB" id="2380776at2"/>
<proteinExistence type="predicted"/>
<reference evidence="2 3" key="1">
    <citation type="submission" date="2012-08" db="EMBL/GenBank/DDBJ databases">
        <title>Whole genome shotgun sequence of Gordonia rhizosphera NBRC 16068.</title>
        <authorList>
            <person name="Takarada H."/>
            <person name="Isaki S."/>
            <person name="Hosoyama A."/>
            <person name="Tsuchikane K."/>
            <person name="Katsumata H."/>
            <person name="Baba S."/>
            <person name="Ohji S."/>
            <person name="Yamazaki S."/>
            <person name="Fujita N."/>
        </authorList>
    </citation>
    <scope>NUCLEOTIDE SEQUENCE [LARGE SCALE GENOMIC DNA]</scope>
    <source>
        <strain evidence="2 3">NBRC 16068</strain>
    </source>
</reference>
<evidence type="ECO:0000313" key="2">
    <source>
        <dbReference type="EMBL" id="GAB91524.1"/>
    </source>
</evidence>
<evidence type="ECO:0008006" key="4">
    <source>
        <dbReference type="Google" id="ProtNLM"/>
    </source>
</evidence>
<dbReference type="SUPFAM" id="SSF48452">
    <property type="entry name" value="TPR-like"/>
    <property type="match status" value="1"/>
</dbReference>
<feature type="compositionally biased region" description="Pro residues" evidence="1">
    <location>
        <begin position="21"/>
        <end position="34"/>
    </location>
</feature>
<dbReference type="AlphaFoldDB" id="K6WY87"/>
<dbReference type="STRING" id="1108045.GORHZ_135_00740"/>
<protein>
    <recommendedName>
        <fullName evidence="4">MalT-like TPR region domain-containing protein</fullName>
    </recommendedName>
</protein>
<sequence>MARVQILTGDDALEPHLPRTATPPPPTTSPDPPVDVQPIGVFAYPAGLLVILGDDFVSLRAQLVSGHRPVSWPPELAGVGAAYAGQFDQAVELLDARAQTTDHPLDWLNLAALAPERVDLERLRRRIDPAWASYAQLVLAHLGQAEIPAIDLAAPAEVRALVAAALATEADDPAEVVGLLDIAADDSDDSPALHALILAARADALRQCGRGTDAITDLRTALEFLADTDLRVARAEMHLALGQLLHEHAAETDAPLADAAAQFQSCLQAIESVEAPLTWAAAHVDLAAVYLTMPMLRASDQLRVAVATQSLRKALRVYTRDDHPAEWAATSVNLANALVYAPSGHQQDNLVEAVNLYGEVLATRDPDRDPLGYGRVLANQGNVLAHLGMFADATAALHEARYLFETAGADDMVRAVRGVLDEIARTQALNTALDSAPDIPAEAEG</sequence>
<dbReference type="InterPro" id="IPR011990">
    <property type="entry name" value="TPR-like_helical_dom_sf"/>
</dbReference>
<feature type="region of interest" description="Disordered" evidence="1">
    <location>
        <begin position="1"/>
        <end position="34"/>
    </location>
</feature>
<accession>K6WY87</accession>
<dbReference type="RefSeq" id="WP_006335053.1">
    <property type="nucleotide sequence ID" value="NZ_BAHC01000135.1"/>
</dbReference>
<comment type="caution">
    <text evidence="2">The sequence shown here is derived from an EMBL/GenBank/DDBJ whole genome shotgun (WGS) entry which is preliminary data.</text>
</comment>
<name>K6WY87_9ACTN</name>
<evidence type="ECO:0000313" key="3">
    <source>
        <dbReference type="Proteomes" id="UP000008363"/>
    </source>
</evidence>
<dbReference type="Proteomes" id="UP000008363">
    <property type="component" value="Unassembled WGS sequence"/>
</dbReference>
<gene>
    <name evidence="2" type="ORF">GORHZ_135_00740</name>
</gene>
<evidence type="ECO:0000256" key="1">
    <source>
        <dbReference type="SAM" id="MobiDB-lite"/>
    </source>
</evidence>
<dbReference type="Gene3D" id="1.25.40.10">
    <property type="entry name" value="Tetratricopeptide repeat domain"/>
    <property type="match status" value="1"/>
</dbReference>
<organism evidence="2 3">
    <name type="scientific">Gordonia rhizosphera NBRC 16068</name>
    <dbReference type="NCBI Taxonomy" id="1108045"/>
    <lineage>
        <taxon>Bacteria</taxon>
        <taxon>Bacillati</taxon>
        <taxon>Actinomycetota</taxon>
        <taxon>Actinomycetes</taxon>
        <taxon>Mycobacteriales</taxon>
        <taxon>Gordoniaceae</taxon>
        <taxon>Gordonia</taxon>
    </lineage>
</organism>
<keyword evidence="3" id="KW-1185">Reference proteome</keyword>
<dbReference type="eggNOG" id="COG0457">
    <property type="taxonomic scope" value="Bacteria"/>
</dbReference>